<dbReference type="PROSITE" id="PS50847">
    <property type="entry name" value="GRAM_POS_ANCHORING"/>
    <property type="match status" value="1"/>
</dbReference>
<dbReference type="InterPro" id="IPR022263">
    <property type="entry name" value="KxYKxGKxW"/>
</dbReference>
<feature type="compositionally biased region" description="Low complexity" evidence="6">
    <location>
        <begin position="538"/>
        <end position="583"/>
    </location>
</feature>
<keyword evidence="1" id="KW-0134">Cell wall</keyword>
<feature type="chain" id="PRO_5045833370" evidence="7">
    <location>
        <begin position="37"/>
        <end position="671"/>
    </location>
</feature>
<keyword evidence="4" id="KW-0572">Peptidoglycan-anchor</keyword>
<evidence type="ECO:0000313" key="9">
    <source>
        <dbReference type="EMBL" id="MBD8084779.1"/>
    </source>
</evidence>
<evidence type="ECO:0000256" key="2">
    <source>
        <dbReference type="ARBA" id="ARBA00022525"/>
    </source>
</evidence>
<evidence type="ECO:0000256" key="1">
    <source>
        <dbReference type="ARBA" id="ARBA00022512"/>
    </source>
</evidence>
<evidence type="ECO:0000256" key="7">
    <source>
        <dbReference type="SAM" id="SignalP"/>
    </source>
</evidence>
<protein>
    <submittedName>
        <fullName evidence="9">LPXTG cell wall anchor domain-containing protein</fullName>
    </submittedName>
</protein>
<dbReference type="Pfam" id="PF00746">
    <property type="entry name" value="Gram_pos_anchor"/>
    <property type="match status" value="1"/>
</dbReference>
<keyword evidence="2" id="KW-0964">Secreted</keyword>
<feature type="domain" description="Gram-positive cocci surface proteins LPxTG" evidence="8">
    <location>
        <begin position="639"/>
        <end position="671"/>
    </location>
</feature>
<dbReference type="RefSeq" id="WP_191910670.1">
    <property type="nucleotide sequence ID" value="NZ_JABUXR010000001.1"/>
</dbReference>
<organism evidence="9 10">
    <name type="scientific">Limosilactobacillus urinaemulieris</name>
    <dbReference type="NCBI Taxonomy" id="2742600"/>
    <lineage>
        <taxon>Bacteria</taxon>
        <taxon>Bacillati</taxon>
        <taxon>Bacillota</taxon>
        <taxon>Bacilli</taxon>
        <taxon>Lactobacillales</taxon>
        <taxon>Lactobacillaceae</taxon>
        <taxon>Limosilactobacillus</taxon>
    </lineage>
</organism>
<dbReference type="Proteomes" id="UP000645007">
    <property type="component" value="Unassembled WGS sequence"/>
</dbReference>
<dbReference type="InterPro" id="IPR019931">
    <property type="entry name" value="LPXTG_anchor"/>
</dbReference>
<feature type="region of interest" description="Disordered" evidence="6">
    <location>
        <begin position="538"/>
        <end position="588"/>
    </location>
</feature>
<keyword evidence="5" id="KW-0175">Coiled coil</keyword>
<name>A0ABR8ZI77_9LACO</name>
<evidence type="ECO:0000256" key="3">
    <source>
        <dbReference type="ARBA" id="ARBA00022729"/>
    </source>
</evidence>
<reference evidence="9 10" key="1">
    <citation type="submission" date="2020-06" db="EMBL/GenBank/DDBJ databases">
        <title>Limosilactobacillus sp. nov.</title>
        <authorList>
            <person name="Ksiezarek M."/>
            <person name="Goncalves Ribeiro T."/>
            <person name="Rocha J."/>
            <person name="Grosso F."/>
            <person name="Peixe L."/>
        </authorList>
    </citation>
    <scope>NUCLEOTIDE SEQUENCE [LARGE SCALE GENOMIC DNA]</scope>
    <source>
        <strain evidence="10">c9Ua_26_M</strain>
    </source>
</reference>
<dbReference type="NCBIfam" id="TIGR03715">
    <property type="entry name" value="KxYKxGKxW"/>
    <property type="match status" value="1"/>
</dbReference>
<dbReference type="SUPFAM" id="SSF57997">
    <property type="entry name" value="Tropomyosin"/>
    <property type="match status" value="1"/>
</dbReference>
<gene>
    <name evidence="9" type="ORF">HUK45_00600</name>
</gene>
<accession>A0ABR8ZI77</accession>
<keyword evidence="10" id="KW-1185">Reference proteome</keyword>
<sequence>MENRNNALHYKMYKSGKSIVYAGLATTAALAGLVLANTNATAVHADAATPASAAVTSQAATTANSSAATSAEIASQEAVVNSASANVAQQQNVVNAASDALQSATNLNSNSAAVASAASAYSAANSDYYAARHAQAVAHKAANAASDSAAVVSGVNTADLTAWWNQSGQSDYNKVMNAKSTAQANLDEAQAQSDSVVNAWNQASDAVAAAEKAGLKSDSNEMKALNAQKRLAWNNMQTVQNAIVTARKQVRAADTMLNDEKNGISLNDAKAIMDQLPALKKAAQDAEQAYKDAVQATKDAGDIANAKYDAWTAARKANNLPYGTDDPVYQSLSDAASSAAAQISRDEAGMKALPTADGTKLSQAEEWAKEAQTRLDHTNSELPTFENNVKFFQTKLDEANKTLEEAKANYAKNPTTLNKQLVDNANGLVGTFNGQLVAAQTTLTNAQKAQKQQQEQVDYWTNQVKGVKDSARYAEFVNEINTDKAIVQKFNDAKTNMKNAAASAEKVAPLKAAYDEALQTLKAYQNQLAAAQAKLAAMKGETPVTPDQPTNPDQPSTPDQPSDKPGQNTNDNNNGNTNTNKDNVASNFTGEKNGNYYVNGKQVTKAAYDAHVANQSLATVKTSVKGASAAATANDSKALPQTGNENASAVVALGAVSAMFGLGLAAKKREF</sequence>
<evidence type="ECO:0000256" key="4">
    <source>
        <dbReference type="ARBA" id="ARBA00023088"/>
    </source>
</evidence>
<feature type="signal peptide" evidence="7">
    <location>
        <begin position="1"/>
        <end position="36"/>
    </location>
</feature>
<feature type="coiled-coil region" evidence="5">
    <location>
        <begin position="269"/>
        <end position="299"/>
    </location>
</feature>
<keyword evidence="3 7" id="KW-0732">Signal</keyword>
<evidence type="ECO:0000313" key="10">
    <source>
        <dbReference type="Proteomes" id="UP000645007"/>
    </source>
</evidence>
<dbReference type="NCBIfam" id="TIGR01167">
    <property type="entry name" value="LPXTG_anchor"/>
    <property type="match status" value="1"/>
</dbReference>
<evidence type="ECO:0000256" key="6">
    <source>
        <dbReference type="SAM" id="MobiDB-lite"/>
    </source>
</evidence>
<proteinExistence type="predicted"/>
<dbReference type="Pfam" id="PF19258">
    <property type="entry name" value="KxYKxGKxW_sig"/>
    <property type="match status" value="1"/>
</dbReference>
<dbReference type="EMBL" id="JABUXR010000001">
    <property type="protein sequence ID" value="MBD8084779.1"/>
    <property type="molecule type" value="Genomic_DNA"/>
</dbReference>
<evidence type="ECO:0000256" key="5">
    <source>
        <dbReference type="SAM" id="Coils"/>
    </source>
</evidence>
<evidence type="ECO:0000259" key="8">
    <source>
        <dbReference type="PROSITE" id="PS50847"/>
    </source>
</evidence>
<comment type="caution">
    <text evidence="9">The sequence shown here is derived from an EMBL/GenBank/DDBJ whole genome shotgun (WGS) entry which is preliminary data.</text>
</comment>